<keyword evidence="2" id="KW-1185">Reference proteome</keyword>
<dbReference type="EMBL" id="BAAALF010000160">
    <property type="protein sequence ID" value="GAA1263848.1"/>
    <property type="molecule type" value="Genomic_DNA"/>
</dbReference>
<proteinExistence type="predicted"/>
<organism evidence="1 2">
    <name type="scientific">Kitasatospora nipponensis</name>
    <dbReference type="NCBI Taxonomy" id="258049"/>
    <lineage>
        <taxon>Bacteria</taxon>
        <taxon>Bacillati</taxon>
        <taxon>Actinomycetota</taxon>
        <taxon>Actinomycetes</taxon>
        <taxon>Kitasatosporales</taxon>
        <taxon>Streptomycetaceae</taxon>
        <taxon>Kitasatospora</taxon>
    </lineage>
</organism>
<evidence type="ECO:0000313" key="2">
    <source>
        <dbReference type="Proteomes" id="UP001500037"/>
    </source>
</evidence>
<accession>A0ABN1WTK4</accession>
<sequence length="196" mass="21577">MRIPWRRRQAGRSRRLLELAGVKPGSVDDSDDLDVCRQVAFRAAQRDCGATAEVLVVVEELLKDEAEYEFAVTLLENLQNLVSHDLDMFRSPDEMCRLLGPRSAICWDTVTGFWAEVATWRVGTGAPLESATTLLGVQNESLRMLLWTANRTLPTGEKLGIADAVRYEKAVGSPIPGFSHIAVALRISGQGGPLTR</sequence>
<gene>
    <name evidence="1" type="ORF">GCM10009665_61710</name>
</gene>
<name>A0ABN1WTK4_9ACTN</name>
<reference evidence="1 2" key="1">
    <citation type="journal article" date="2019" name="Int. J. Syst. Evol. Microbiol.">
        <title>The Global Catalogue of Microorganisms (GCM) 10K type strain sequencing project: providing services to taxonomists for standard genome sequencing and annotation.</title>
        <authorList>
            <consortium name="The Broad Institute Genomics Platform"/>
            <consortium name="The Broad Institute Genome Sequencing Center for Infectious Disease"/>
            <person name="Wu L."/>
            <person name="Ma J."/>
        </authorList>
    </citation>
    <scope>NUCLEOTIDE SEQUENCE [LARGE SCALE GENOMIC DNA]</scope>
    <source>
        <strain evidence="1 2">JCM 13004</strain>
    </source>
</reference>
<protein>
    <submittedName>
        <fullName evidence="1">Uncharacterized protein</fullName>
    </submittedName>
</protein>
<comment type="caution">
    <text evidence="1">The sequence shown here is derived from an EMBL/GenBank/DDBJ whole genome shotgun (WGS) entry which is preliminary data.</text>
</comment>
<evidence type="ECO:0000313" key="1">
    <source>
        <dbReference type="EMBL" id="GAA1263848.1"/>
    </source>
</evidence>
<dbReference type="Proteomes" id="UP001500037">
    <property type="component" value="Unassembled WGS sequence"/>
</dbReference>